<reference evidence="10 11" key="1">
    <citation type="journal article" date="2012" name="Nat. Biotechnol.">
        <title>Draft genome sequence of pigeonpea (Cajanus cajan), an orphan legume crop of resource-poor farmers.</title>
        <authorList>
            <person name="Varshney R.K."/>
            <person name="Chen W."/>
            <person name="Li Y."/>
            <person name="Bharti A.K."/>
            <person name="Saxena R.K."/>
            <person name="Schlueter J.A."/>
            <person name="Donoghue M.T."/>
            <person name="Azam S."/>
            <person name="Fan G."/>
            <person name="Whaley A.M."/>
            <person name="Farmer A.D."/>
            <person name="Sheridan J."/>
            <person name="Iwata A."/>
            <person name="Tuteja R."/>
            <person name="Penmetsa R.V."/>
            <person name="Wu W."/>
            <person name="Upadhyaya H.D."/>
            <person name="Yang S.P."/>
            <person name="Shah T."/>
            <person name="Saxena K.B."/>
            <person name="Michael T."/>
            <person name="McCombie W.R."/>
            <person name="Yang B."/>
            <person name="Zhang G."/>
            <person name="Yang H."/>
            <person name="Wang J."/>
            <person name="Spillane C."/>
            <person name="Cook D.R."/>
            <person name="May G.D."/>
            <person name="Xu X."/>
            <person name="Jackson S.A."/>
        </authorList>
    </citation>
    <scope>NUCLEOTIDE SEQUENCE [LARGE SCALE GENOMIC DNA]</scope>
    <source>
        <strain evidence="11">cv. Asha</strain>
    </source>
</reference>
<dbReference type="AlphaFoldDB" id="A0A151U489"/>
<gene>
    <name evidence="10" type="ORF">KK1_006810</name>
</gene>
<feature type="binding site" evidence="8">
    <location>
        <position position="75"/>
    </location>
    <ligand>
        <name>Mn(2+)</name>
        <dbReference type="ChEBI" id="CHEBI:29035"/>
    </ligand>
</feature>
<dbReference type="EMBL" id="CM003604">
    <property type="protein sequence ID" value="KYP74142.1"/>
    <property type="molecule type" value="Genomic_DNA"/>
</dbReference>
<accession>A0A151U489</accession>
<keyword evidence="11" id="KW-1185">Reference proteome</keyword>
<feature type="transmembrane region" description="Helical" evidence="9">
    <location>
        <begin position="310"/>
        <end position="327"/>
    </location>
</feature>
<dbReference type="Gramene" id="C.cajan_06622.t">
    <property type="protein sequence ID" value="C.cajan_06622.t"/>
    <property type="gene ID" value="C.cajan_06622"/>
</dbReference>
<dbReference type="GO" id="GO:0030244">
    <property type="term" value="P:cellulose biosynthetic process"/>
    <property type="evidence" value="ECO:0007669"/>
    <property type="project" value="InterPro"/>
</dbReference>
<evidence type="ECO:0000256" key="8">
    <source>
        <dbReference type="PIRSR" id="PIRSR605150-3"/>
    </source>
</evidence>
<evidence type="ECO:0000256" key="4">
    <source>
        <dbReference type="ARBA" id="ARBA00022692"/>
    </source>
</evidence>
<dbReference type="PANTHER" id="PTHR13301">
    <property type="entry name" value="X-BOX TRANSCRIPTION FACTOR-RELATED"/>
    <property type="match status" value="1"/>
</dbReference>
<keyword evidence="6 9" id="KW-0472">Membrane</keyword>
<sequence length="378" mass="41912">MGNPWPGNNIDDHPGMIQVEVLVHWTRKARNCQGLCMFHRKNVLAINITEKAGAMNALMRVSAVLSNAPFALNLDCDQYINNSKVLREAMCFINMKCLDGIQGPMYVGTGCVFIRQALYGYGHLLRKVAAGLHAAALVLVTQSTSDVEESDQELEGFDGEEESSCRQSPVFIASAIGWLYGSVTEDKLTGFNMHCKGWKSVHCMPKKAAFKGSAPINLSDRFHQVLKWASGSTQIFFSCYYPLSDGYSGKLKCLQRLAYTSSIVYPFTSIPLLIYCTIPAVCLLTESSSFPTVGSCLLTKVLFTHRDLSLGSYSLKIAVIVHLYPFLKGLMGRQNRTPTIVVLWSILKAIIFSTIWVRIDVFLPKQRGPVLKQCGIKC</sequence>
<evidence type="ECO:0000256" key="9">
    <source>
        <dbReference type="SAM" id="Phobius"/>
    </source>
</evidence>
<evidence type="ECO:0000256" key="3">
    <source>
        <dbReference type="ARBA" id="ARBA00022679"/>
    </source>
</evidence>
<keyword evidence="5 9" id="KW-1133">Transmembrane helix</keyword>
<name>A0A151U489_CAJCA</name>
<dbReference type="Proteomes" id="UP000075243">
    <property type="component" value="Chromosome 2"/>
</dbReference>
<feature type="binding site" evidence="8">
    <location>
        <position position="51"/>
    </location>
    <ligand>
        <name>Mn(2+)</name>
        <dbReference type="ChEBI" id="CHEBI:29035"/>
    </ligand>
</feature>
<dbReference type="Pfam" id="PF03552">
    <property type="entry name" value="Cellulose_synt"/>
    <property type="match status" value="3"/>
</dbReference>
<dbReference type="InterPro" id="IPR005150">
    <property type="entry name" value="Cellulose_synth"/>
</dbReference>
<dbReference type="STRING" id="3821.A0A151U489"/>
<evidence type="ECO:0000313" key="11">
    <source>
        <dbReference type="Proteomes" id="UP000075243"/>
    </source>
</evidence>
<evidence type="ECO:0000256" key="7">
    <source>
        <dbReference type="ARBA" id="ARBA00023316"/>
    </source>
</evidence>
<keyword evidence="2" id="KW-0328">Glycosyltransferase</keyword>
<comment type="subcellular location">
    <subcellularLocation>
        <location evidence="1">Endomembrane system</location>
        <topology evidence="1">Multi-pass membrane protein</topology>
    </subcellularLocation>
</comment>
<dbReference type="GO" id="GO:0012505">
    <property type="term" value="C:endomembrane system"/>
    <property type="evidence" value="ECO:0007669"/>
    <property type="project" value="UniProtKB-SubCell"/>
</dbReference>
<keyword evidence="3" id="KW-0808">Transferase</keyword>
<dbReference type="GO" id="GO:0016760">
    <property type="term" value="F:cellulose synthase (UDP-forming) activity"/>
    <property type="evidence" value="ECO:0007669"/>
    <property type="project" value="InterPro"/>
</dbReference>
<evidence type="ECO:0000256" key="2">
    <source>
        <dbReference type="ARBA" id="ARBA00022676"/>
    </source>
</evidence>
<evidence type="ECO:0000256" key="5">
    <source>
        <dbReference type="ARBA" id="ARBA00022989"/>
    </source>
</evidence>
<organism evidence="10 11">
    <name type="scientific">Cajanus cajan</name>
    <name type="common">Pigeon pea</name>
    <name type="synonym">Cajanus indicus</name>
    <dbReference type="NCBI Taxonomy" id="3821"/>
    <lineage>
        <taxon>Eukaryota</taxon>
        <taxon>Viridiplantae</taxon>
        <taxon>Streptophyta</taxon>
        <taxon>Embryophyta</taxon>
        <taxon>Tracheophyta</taxon>
        <taxon>Spermatophyta</taxon>
        <taxon>Magnoliopsida</taxon>
        <taxon>eudicotyledons</taxon>
        <taxon>Gunneridae</taxon>
        <taxon>Pentapetalae</taxon>
        <taxon>rosids</taxon>
        <taxon>fabids</taxon>
        <taxon>Fabales</taxon>
        <taxon>Fabaceae</taxon>
        <taxon>Papilionoideae</taxon>
        <taxon>50 kb inversion clade</taxon>
        <taxon>NPAAA clade</taxon>
        <taxon>indigoferoid/millettioid clade</taxon>
        <taxon>Phaseoleae</taxon>
        <taxon>Cajanus</taxon>
    </lineage>
</organism>
<dbReference type="OMA" id="PARTCNC"/>
<dbReference type="GO" id="GO:0016020">
    <property type="term" value="C:membrane"/>
    <property type="evidence" value="ECO:0007669"/>
    <property type="project" value="InterPro"/>
</dbReference>
<evidence type="ECO:0000313" key="10">
    <source>
        <dbReference type="EMBL" id="KYP74142.1"/>
    </source>
</evidence>
<keyword evidence="7" id="KW-0961">Cell wall biogenesis/degradation</keyword>
<dbReference type="SUPFAM" id="SSF53448">
    <property type="entry name" value="Nucleotide-diphospho-sugar transferases"/>
    <property type="match status" value="1"/>
</dbReference>
<protein>
    <submittedName>
        <fullName evidence="10">Cellulose synthase A catalytic subunit 5 [UDP-forming]</fullName>
    </submittedName>
</protein>
<dbReference type="InterPro" id="IPR029044">
    <property type="entry name" value="Nucleotide-diphossugar_trans"/>
</dbReference>
<keyword evidence="4 9" id="KW-0812">Transmembrane</keyword>
<proteinExistence type="predicted"/>
<evidence type="ECO:0000256" key="1">
    <source>
        <dbReference type="ARBA" id="ARBA00004127"/>
    </source>
</evidence>
<feature type="transmembrane region" description="Helical" evidence="9">
    <location>
        <begin position="339"/>
        <end position="359"/>
    </location>
</feature>
<evidence type="ECO:0000256" key="6">
    <source>
        <dbReference type="ARBA" id="ARBA00023136"/>
    </source>
</evidence>
<dbReference type="GO" id="GO:0071555">
    <property type="term" value="P:cell wall organization"/>
    <property type="evidence" value="ECO:0007669"/>
    <property type="project" value="UniProtKB-KW"/>
</dbReference>